<dbReference type="SUPFAM" id="SSF51445">
    <property type="entry name" value="(Trans)glycosidases"/>
    <property type="match status" value="1"/>
</dbReference>
<keyword evidence="4 12" id="KW-0378">Hydrolase</keyword>
<dbReference type="PROSITE" id="PS00653">
    <property type="entry name" value="GLYCOSYL_HYDROL_F1_2"/>
    <property type="match status" value="1"/>
</dbReference>
<protein>
    <recommendedName>
        <fullName evidence="3 12">Beta-glucosidase</fullName>
        <ecNumber evidence="3 12">3.2.1.21</ecNumber>
    </recommendedName>
</protein>
<keyword evidence="8" id="KW-0624">Polysaccharide degradation</keyword>
<evidence type="ECO:0000313" key="13">
    <source>
        <dbReference type="EMBL" id="EKF18086.1"/>
    </source>
</evidence>
<evidence type="ECO:0000256" key="11">
    <source>
        <dbReference type="PROSITE-ProRule" id="PRU10055"/>
    </source>
</evidence>
<evidence type="ECO:0000313" key="14">
    <source>
        <dbReference type="Proteomes" id="UP000006786"/>
    </source>
</evidence>
<dbReference type="FunFam" id="3.20.20.80:FF:000004">
    <property type="entry name" value="Beta-glucosidase 6-phospho-beta-glucosidase"/>
    <property type="match status" value="1"/>
</dbReference>
<keyword evidence="5" id="KW-0136">Cellulose degradation</keyword>
<evidence type="ECO:0000256" key="8">
    <source>
        <dbReference type="ARBA" id="ARBA00023326"/>
    </source>
</evidence>
<evidence type="ECO:0000256" key="6">
    <source>
        <dbReference type="ARBA" id="ARBA00023277"/>
    </source>
</evidence>
<dbReference type="EMBL" id="AMRM01000016">
    <property type="protein sequence ID" value="EKF18086.1"/>
    <property type="molecule type" value="Genomic_DNA"/>
</dbReference>
<sequence length="453" mass="50208">MSEGAPETMQLAFSRADFPPGFVFGTATSAYQIEGSRFGGCGTSHWDTFAATPGNTMRGENGATACDHYHRWESDLDLVRDAGFDCYRFSTSWARVLPEGQGRPNEAGLDFYDRLVDGMRARGLKPFATLYHWDLPAPLADIGGWTNRDIAARFADYAEIVMKRIGDRVETAATINEPWCVAWLSHFMGLHAPGLRDIRAAARAMHHVLLAHGRATQAMRALGMDNLGLVTNFEYAAPADDSPEAARAARLYDGIYNRWFLGGVFNGAYPEDVLEGLGPHMPKGFEQDFATIGAPVDWLGINYYTRKLIAGDGSNRFPALKEVEGPLPKTLMDWEIFPEGLHHFITWADRNYTKGLPIYVTENGMASADRIAGGRVDDPARIDFLNRHLGEVRRAIGEGAPVKGYIAWSLLDNYEWSLGYDKRFGLVHVDFDTLQRTPKASWHALGRALVGQG</sequence>
<dbReference type="GO" id="GO:0008422">
    <property type="term" value="F:beta-glucosidase activity"/>
    <property type="evidence" value="ECO:0007669"/>
    <property type="project" value="UniProtKB-EC"/>
</dbReference>
<proteinExistence type="inferred from homology"/>
<dbReference type="OrthoDB" id="9765195at2"/>
<dbReference type="Proteomes" id="UP000006786">
    <property type="component" value="Unassembled WGS sequence"/>
</dbReference>
<dbReference type="PRINTS" id="PR00131">
    <property type="entry name" value="GLHYDRLASE1"/>
</dbReference>
<dbReference type="PANTHER" id="PTHR10353">
    <property type="entry name" value="GLYCOSYL HYDROLASE"/>
    <property type="match status" value="1"/>
</dbReference>
<dbReference type="GO" id="GO:0005829">
    <property type="term" value="C:cytosol"/>
    <property type="evidence" value="ECO:0007669"/>
    <property type="project" value="TreeGrafter"/>
</dbReference>
<evidence type="ECO:0000256" key="3">
    <source>
        <dbReference type="ARBA" id="ARBA00012744"/>
    </source>
</evidence>
<reference evidence="13 14" key="1">
    <citation type="journal article" date="2012" name="J. Bacteriol.">
        <title>Genome Sequence of Nitratireductor pacificus Type Strain pht-3B.</title>
        <authorList>
            <person name="Lai Q."/>
            <person name="Li G."/>
            <person name="Shao Z."/>
        </authorList>
    </citation>
    <scope>NUCLEOTIDE SEQUENCE [LARGE SCALE GENOMIC DNA]</scope>
    <source>
        <strain evidence="14">pht-3B</strain>
    </source>
</reference>
<dbReference type="RefSeq" id="WP_008597703.1">
    <property type="nucleotide sequence ID" value="NZ_AMRM01000016.1"/>
</dbReference>
<accession>K2M7D3</accession>
<dbReference type="Gene3D" id="3.20.20.80">
    <property type="entry name" value="Glycosidases"/>
    <property type="match status" value="1"/>
</dbReference>
<gene>
    <name evidence="13" type="ORF">NA2_14277</name>
</gene>
<name>K2M7D3_9HYPH</name>
<keyword evidence="14" id="KW-1185">Reference proteome</keyword>
<evidence type="ECO:0000256" key="10">
    <source>
        <dbReference type="PIRSR" id="PIRSR617736-2"/>
    </source>
</evidence>
<evidence type="ECO:0000256" key="2">
    <source>
        <dbReference type="ARBA" id="ARBA00010838"/>
    </source>
</evidence>
<dbReference type="InterPro" id="IPR017736">
    <property type="entry name" value="Glyco_hydro_1_beta-glucosidase"/>
</dbReference>
<dbReference type="InterPro" id="IPR001360">
    <property type="entry name" value="Glyco_hydro_1"/>
</dbReference>
<organism evidence="13 14">
    <name type="scientific">Nitratireductor pacificus pht-3B</name>
    <dbReference type="NCBI Taxonomy" id="391937"/>
    <lineage>
        <taxon>Bacteria</taxon>
        <taxon>Pseudomonadati</taxon>
        <taxon>Pseudomonadota</taxon>
        <taxon>Alphaproteobacteria</taxon>
        <taxon>Hyphomicrobiales</taxon>
        <taxon>Phyllobacteriaceae</taxon>
        <taxon>Nitratireductor</taxon>
    </lineage>
</organism>
<keyword evidence="7 12" id="KW-0326">Glycosidase</keyword>
<dbReference type="PATRIC" id="fig|391937.3.peg.2932"/>
<dbReference type="InterPro" id="IPR033132">
    <property type="entry name" value="GH_1_N_CS"/>
</dbReference>
<dbReference type="InterPro" id="IPR017853">
    <property type="entry name" value="GH"/>
</dbReference>
<evidence type="ECO:0000256" key="1">
    <source>
        <dbReference type="ARBA" id="ARBA00000448"/>
    </source>
</evidence>
<feature type="active site" description="Nucleophile" evidence="9 11">
    <location>
        <position position="362"/>
    </location>
</feature>
<evidence type="ECO:0000256" key="5">
    <source>
        <dbReference type="ARBA" id="ARBA00023001"/>
    </source>
</evidence>
<evidence type="ECO:0000256" key="4">
    <source>
        <dbReference type="ARBA" id="ARBA00022801"/>
    </source>
</evidence>
<feature type="binding site" evidence="10">
    <location>
        <position position="132"/>
    </location>
    <ligand>
        <name>substrate</name>
    </ligand>
</feature>
<dbReference type="PROSITE" id="PS00572">
    <property type="entry name" value="GLYCOSYL_HYDROL_F1_1"/>
    <property type="match status" value="1"/>
</dbReference>
<dbReference type="AlphaFoldDB" id="K2M7D3"/>
<dbReference type="STRING" id="391937.NA2_14277"/>
<comment type="caution">
    <text evidence="13">The sequence shown here is derived from an EMBL/GenBank/DDBJ whole genome shotgun (WGS) entry which is preliminary data.</text>
</comment>
<comment type="similarity">
    <text evidence="2 12">Belongs to the glycosyl hydrolase 1 family.</text>
</comment>
<dbReference type="PANTHER" id="PTHR10353:SF36">
    <property type="entry name" value="LP05116P"/>
    <property type="match status" value="1"/>
</dbReference>
<feature type="active site" description="Proton donor" evidence="9">
    <location>
        <position position="177"/>
    </location>
</feature>
<feature type="binding site" evidence="10">
    <location>
        <position position="304"/>
    </location>
    <ligand>
        <name>substrate</name>
    </ligand>
</feature>
<feature type="binding site" evidence="10">
    <location>
        <begin position="415"/>
        <end position="416"/>
    </location>
    <ligand>
        <name>substrate</name>
    </ligand>
</feature>
<keyword evidence="6" id="KW-0119">Carbohydrate metabolism</keyword>
<evidence type="ECO:0000256" key="9">
    <source>
        <dbReference type="PIRSR" id="PIRSR617736-1"/>
    </source>
</evidence>
<dbReference type="eggNOG" id="COG2723">
    <property type="taxonomic scope" value="Bacteria"/>
</dbReference>
<comment type="catalytic activity">
    <reaction evidence="1 12">
        <text>Hydrolysis of terminal, non-reducing beta-D-glucosyl residues with release of beta-D-glucose.</text>
        <dbReference type="EC" id="3.2.1.21"/>
    </reaction>
</comment>
<feature type="binding site" evidence="10">
    <location>
        <position position="176"/>
    </location>
    <ligand>
        <name>substrate</name>
    </ligand>
</feature>
<feature type="binding site" evidence="10">
    <location>
        <position position="408"/>
    </location>
    <ligand>
        <name>substrate</name>
    </ligand>
</feature>
<dbReference type="Pfam" id="PF00232">
    <property type="entry name" value="Glyco_hydro_1"/>
    <property type="match status" value="1"/>
</dbReference>
<evidence type="ECO:0000256" key="7">
    <source>
        <dbReference type="ARBA" id="ARBA00023295"/>
    </source>
</evidence>
<dbReference type="EC" id="3.2.1.21" evidence="3 12"/>
<dbReference type="GO" id="GO:0030245">
    <property type="term" value="P:cellulose catabolic process"/>
    <property type="evidence" value="ECO:0007669"/>
    <property type="project" value="UniProtKB-KW"/>
</dbReference>
<evidence type="ECO:0000256" key="12">
    <source>
        <dbReference type="RuleBase" id="RU361175"/>
    </source>
</evidence>
<feature type="binding site" evidence="10">
    <location>
        <position position="32"/>
    </location>
    <ligand>
        <name>substrate</name>
    </ligand>
</feature>
<dbReference type="NCBIfam" id="TIGR03356">
    <property type="entry name" value="BGL"/>
    <property type="match status" value="1"/>
</dbReference>
<dbReference type="InterPro" id="IPR018120">
    <property type="entry name" value="Glyco_hydro_1_AS"/>
</dbReference>